<evidence type="ECO:0000256" key="1">
    <source>
        <dbReference type="SAM" id="MobiDB-lite"/>
    </source>
</evidence>
<dbReference type="AlphaFoldDB" id="A0A6J6ZYV3"/>
<sequence length="220" mass="23397">MRIAEIAEGKRLETRLIERAPWMSQRNGPMSLDRIVRWSPLRYPPDVESPICMTGPHPRTRESARTNGRASAGFASMSAAAGTAAAAASSNCRRESTAEVCRCRCSESTTIHTDRCAGGPESARSTGTPSRSLGPRASRRTRSPLHQTAFVAHSGCPPARMLPRCGLPSGSSVSGPPGSAASPSCASRPERTSITTVRPAGNVCSSLRGGRRFVFPRPRP</sequence>
<protein>
    <submittedName>
        <fullName evidence="2">Unannotated protein</fullName>
    </submittedName>
</protein>
<feature type="region of interest" description="Disordered" evidence="1">
    <location>
        <begin position="167"/>
        <end position="220"/>
    </location>
</feature>
<feature type="compositionally biased region" description="Low complexity" evidence="1">
    <location>
        <begin position="168"/>
        <end position="187"/>
    </location>
</feature>
<name>A0A6J6ZYV3_9ZZZZ</name>
<dbReference type="EMBL" id="CAFAAJ010000246">
    <property type="protein sequence ID" value="CAB4825816.1"/>
    <property type="molecule type" value="Genomic_DNA"/>
</dbReference>
<feature type="region of interest" description="Disordered" evidence="1">
    <location>
        <begin position="111"/>
        <end position="145"/>
    </location>
</feature>
<organism evidence="2">
    <name type="scientific">freshwater metagenome</name>
    <dbReference type="NCBI Taxonomy" id="449393"/>
    <lineage>
        <taxon>unclassified sequences</taxon>
        <taxon>metagenomes</taxon>
        <taxon>ecological metagenomes</taxon>
    </lineage>
</organism>
<evidence type="ECO:0000313" key="2">
    <source>
        <dbReference type="EMBL" id="CAB4825816.1"/>
    </source>
</evidence>
<feature type="region of interest" description="Disordered" evidence="1">
    <location>
        <begin position="49"/>
        <end position="70"/>
    </location>
</feature>
<proteinExistence type="predicted"/>
<gene>
    <name evidence="2" type="ORF">UFOPK3001_02456</name>
</gene>
<accession>A0A6J6ZYV3</accession>
<reference evidence="2" key="1">
    <citation type="submission" date="2020-05" db="EMBL/GenBank/DDBJ databases">
        <authorList>
            <person name="Chiriac C."/>
            <person name="Salcher M."/>
            <person name="Ghai R."/>
            <person name="Kavagutti S V."/>
        </authorList>
    </citation>
    <scope>NUCLEOTIDE SEQUENCE</scope>
</reference>